<evidence type="ECO:0000259" key="8">
    <source>
        <dbReference type="PROSITE" id="PS51562"/>
    </source>
</evidence>
<keyword evidence="5" id="KW-0694">RNA-binding</keyword>
<dbReference type="Proteomes" id="UP000054937">
    <property type="component" value="Unassembled WGS sequence"/>
</dbReference>
<evidence type="ECO:0000256" key="1">
    <source>
        <dbReference type="ARBA" id="ARBA00011926"/>
    </source>
</evidence>
<feature type="domain" description="MRNA cap 0 methyltransferase" evidence="8">
    <location>
        <begin position="178"/>
        <end position="412"/>
    </location>
</feature>
<dbReference type="PROSITE" id="PS51562">
    <property type="entry name" value="RNA_CAP0_MT"/>
    <property type="match status" value="1"/>
</dbReference>
<dbReference type="EMBL" id="LDAU01000120">
    <property type="protein sequence ID" value="KRX04292.1"/>
    <property type="molecule type" value="Genomic_DNA"/>
</dbReference>
<evidence type="ECO:0000313" key="9">
    <source>
        <dbReference type="EMBL" id="KRX04292.1"/>
    </source>
</evidence>
<proteinExistence type="predicted"/>
<comment type="caution">
    <text evidence="9">The sequence shown here is derived from an EMBL/GenBank/DDBJ whole genome shotgun (WGS) entry which is preliminary data.</text>
</comment>
<keyword evidence="6" id="KW-0506">mRNA capping</keyword>
<keyword evidence="10" id="KW-1185">Reference proteome</keyword>
<keyword evidence="4" id="KW-0949">S-adenosyl-L-methionine</keyword>
<organism evidence="9 10">
    <name type="scientific">Pseudocohnilembus persalinus</name>
    <name type="common">Ciliate</name>
    <dbReference type="NCBI Taxonomy" id="266149"/>
    <lineage>
        <taxon>Eukaryota</taxon>
        <taxon>Sar</taxon>
        <taxon>Alveolata</taxon>
        <taxon>Ciliophora</taxon>
        <taxon>Intramacronucleata</taxon>
        <taxon>Oligohymenophorea</taxon>
        <taxon>Scuticociliatia</taxon>
        <taxon>Philasterida</taxon>
        <taxon>Pseudocohnilembidae</taxon>
        <taxon>Pseudocohnilembus</taxon>
    </lineage>
</organism>
<keyword evidence="2" id="KW-0489">Methyltransferase</keyword>
<dbReference type="InterPro" id="IPR039753">
    <property type="entry name" value="RG7MT1"/>
</dbReference>
<evidence type="ECO:0000256" key="5">
    <source>
        <dbReference type="ARBA" id="ARBA00022884"/>
    </source>
</evidence>
<evidence type="ECO:0000313" key="10">
    <source>
        <dbReference type="Proteomes" id="UP000054937"/>
    </source>
</evidence>
<evidence type="ECO:0000256" key="7">
    <source>
        <dbReference type="ARBA" id="ARBA00044712"/>
    </source>
</evidence>
<comment type="catalytic activity">
    <reaction evidence="7">
        <text>a 5'-end (5'-triphosphoguanosine)-ribonucleoside in mRNA + S-adenosyl-L-methionine = a 5'-end (N(7)-methyl 5'-triphosphoguanosine)-ribonucleoside in mRNA + S-adenosyl-L-homocysteine</text>
        <dbReference type="Rhea" id="RHEA:67008"/>
        <dbReference type="Rhea" id="RHEA-COMP:17166"/>
        <dbReference type="Rhea" id="RHEA-COMP:17167"/>
        <dbReference type="ChEBI" id="CHEBI:57856"/>
        <dbReference type="ChEBI" id="CHEBI:59789"/>
        <dbReference type="ChEBI" id="CHEBI:156461"/>
        <dbReference type="ChEBI" id="CHEBI:167617"/>
        <dbReference type="EC" id="2.1.1.56"/>
    </reaction>
</comment>
<evidence type="ECO:0000256" key="3">
    <source>
        <dbReference type="ARBA" id="ARBA00022679"/>
    </source>
</evidence>
<sequence length="441" mass="52117">MCEIQKEPKFQDCDVISFQLKGFILPYLGDRIYKSYIFNTLSQKKIFGLGTPKKSVKIFFFCFFLQNFEYLSNRNFHRRVRHAKLVMKMQISLRSIRKPNKIQYALNDILNNQYYLNDGLVFTKEKNAPYKTGTNLGTIYSWKSLEQLSLNLYVSIPDQNNNSQQQNKLIAAQQVIPKDSKIKYLFVNGSANVSNEKFKQCLPESIEFDYISSQFSLQYMFDSEYSAQNIFKNMTSTLKDKGLVLLTIPDSLEIKKIQENSKKNNETGKYEYQNSLFSMEFESNSYKQEYGQSYKFFVEESTLMGKKIEETNNLIKVNQNINVQTEKKNFNLDNYLQNNYVTEYVIDYHAFKSLTKQYGLTIIEDKSFNSFYKSYKDEYRSLVQNLELDYNSASKDLLQIGKLYRAIILQFDKYQRGSRKIEKKEDILKQINKYESQIIFQ</sequence>
<dbReference type="GO" id="GO:0004482">
    <property type="term" value="F:mRNA 5'-cap (guanine-N7-)-methyltransferase activity"/>
    <property type="evidence" value="ECO:0007669"/>
    <property type="project" value="UniProtKB-EC"/>
</dbReference>
<dbReference type="AlphaFoldDB" id="A0A0V0QQ17"/>
<gene>
    <name evidence="9" type="ORF">PPERSA_11416</name>
</gene>
<keyword evidence="3" id="KW-0808">Transferase</keyword>
<evidence type="ECO:0000256" key="6">
    <source>
        <dbReference type="ARBA" id="ARBA00023042"/>
    </source>
</evidence>
<dbReference type="GO" id="GO:0003723">
    <property type="term" value="F:RNA binding"/>
    <property type="evidence" value="ECO:0007669"/>
    <property type="project" value="UniProtKB-KW"/>
</dbReference>
<dbReference type="SUPFAM" id="SSF53335">
    <property type="entry name" value="S-adenosyl-L-methionine-dependent methyltransferases"/>
    <property type="match status" value="1"/>
</dbReference>
<protein>
    <recommendedName>
        <fullName evidence="1">mRNA (guanine-N(7))-methyltransferase</fullName>
        <ecNumber evidence="1">2.1.1.56</ecNumber>
    </recommendedName>
</protein>
<dbReference type="GO" id="GO:0005634">
    <property type="term" value="C:nucleus"/>
    <property type="evidence" value="ECO:0007669"/>
    <property type="project" value="TreeGrafter"/>
</dbReference>
<accession>A0A0V0QQ17</accession>
<dbReference type="PANTHER" id="PTHR12189">
    <property type="entry name" value="MRNA GUANINE-7- METHYLTRANSFERASE"/>
    <property type="match status" value="1"/>
</dbReference>
<dbReference type="InterPro" id="IPR004971">
    <property type="entry name" value="mRNA_G-N7_MeTrfase_dom"/>
</dbReference>
<dbReference type="PANTHER" id="PTHR12189:SF2">
    <property type="entry name" value="MRNA CAP GUANINE-N7 METHYLTRANSFERASE"/>
    <property type="match status" value="1"/>
</dbReference>
<dbReference type="InParanoid" id="A0A0V0QQ17"/>
<dbReference type="InterPro" id="IPR029063">
    <property type="entry name" value="SAM-dependent_MTases_sf"/>
</dbReference>
<dbReference type="EC" id="2.1.1.56" evidence="1"/>
<reference evidence="9 10" key="1">
    <citation type="journal article" date="2015" name="Sci. Rep.">
        <title>Genome of the facultative scuticociliatosis pathogen Pseudocohnilembus persalinus provides insight into its virulence through horizontal gene transfer.</title>
        <authorList>
            <person name="Xiong J."/>
            <person name="Wang G."/>
            <person name="Cheng J."/>
            <person name="Tian M."/>
            <person name="Pan X."/>
            <person name="Warren A."/>
            <person name="Jiang C."/>
            <person name="Yuan D."/>
            <person name="Miao W."/>
        </authorList>
    </citation>
    <scope>NUCLEOTIDE SEQUENCE [LARGE SCALE GENOMIC DNA]</scope>
    <source>
        <strain evidence="9">36N120E</strain>
    </source>
</reference>
<dbReference type="OrthoDB" id="10248867at2759"/>
<evidence type="ECO:0000256" key="2">
    <source>
        <dbReference type="ARBA" id="ARBA00022603"/>
    </source>
</evidence>
<keyword evidence="6" id="KW-0507">mRNA processing</keyword>
<dbReference type="Pfam" id="PF03291">
    <property type="entry name" value="mRNA_G-N7_MeTrfase"/>
    <property type="match status" value="1"/>
</dbReference>
<dbReference type="Gene3D" id="3.40.50.150">
    <property type="entry name" value="Vaccinia Virus protein VP39"/>
    <property type="match status" value="1"/>
</dbReference>
<evidence type="ECO:0000256" key="4">
    <source>
        <dbReference type="ARBA" id="ARBA00022691"/>
    </source>
</evidence>
<name>A0A0V0QQ17_PSEPJ</name>